<evidence type="ECO:0000313" key="7">
    <source>
        <dbReference type="Proteomes" id="UP001176521"/>
    </source>
</evidence>
<name>A0AAN6JGK2_9BASI</name>
<dbReference type="GO" id="GO:0005634">
    <property type="term" value="C:nucleus"/>
    <property type="evidence" value="ECO:0007669"/>
    <property type="project" value="TreeGrafter"/>
</dbReference>
<feature type="compositionally biased region" description="Basic and acidic residues" evidence="4">
    <location>
        <begin position="677"/>
        <end position="686"/>
    </location>
</feature>
<feature type="compositionally biased region" description="Basic residues" evidence="4">
    <location>
        <begin position="656"/>
        <end position="666"/>
    </location>
</feature>
<dbReference type="InterPro" id="IPR044926">
    <property type="entry name" value="RGS_subdomain_2"/>
</dbReference>
<dbReference type="EMBL" id="JAPDMQ010001267">
    <property type="protein sequence ID" value="KAK0518499.1"/>
    <property type="molecule type" value="Genomic_DNA"/>
</dbReference>
<dbReference type="Proteomes" id="UP001176521">
    <property type="component" value="Unassembled WGS sequence"/>
</dbReference>
<organism evidence="6 7">
    <name type="scientific">Tilletia horrida</name>
    <dbReference type="NCBI Taxonomy" id="155126"/>
    <lineage>
        <taxon>Eukaryota</taxon>
        <taxon>Fungi</taxon>
        <taxon>Dikarya</taxon>
        <taxon>Basidiomycota</taxon>
        <taxon>Ustilaginomycotina</taxon>
        <taxon>Exobasidiomycetes</taxon>
        <taxon>Tilletiales</taxon>
        <taxon>Tilletiaceae</taxon>
        <taxon>Tilletia</taxon>
    </lineage>
</organism>
<keyword evidence="7" id="KW-1185">Reference proteome</keyword>
<comment type="caution">
    <text evidence="6">The sequence shown here is derived from an EMBL/GenBank/DDBJ whole genome shotgun (WGS) entry which is preliminary data.</text>
</comment>
<dbReference type="PROSITE" id="PS50132">
    <property type="entry name" value="RGS"/>
    <property type="match status" value="1"/>
</dbReference>
<dbReference type="AlphaFoldDB" id="A0AAN6JGK2"/>
<keyword evidence="3" id="KW-0157">Chromophore</keyword>
<dbReference type="InterPro" id="IPR016137">
    <property type="entry name" value="RGS"/>
</dbReference>
<accession>A0AAN6JGK2</accession>
<dbReference type="InterPro" id="IPR035965">
    <property type="entry name" value="PAS-like_dom_sf"/>
</dbReference>
<evidence type="ECO:0000256" key="3">
    <source>
        <dbReference type="ARBA" id="ARBA00022991"/>
    </source>
</evidence>
<evidence type="ECO:0000256" key="4">
    <source>
        <dbReference type="SAM" id="MobiDB-lite"/>
    </source>
</evidence>
<feature type="compositionally biased region" description="Gly residues" evidence="4">
    <location>
        <begin position="639"/>
        <end position="653"/>
    </location>
</feature>
<feature type="compositionally biased region" description="Acidic residues" evidence="4">
    <location>
        <begin position="69"/>
        <end position="88"/>
    </location>
</feature>
<dbReference type="InterPro" id="IPR001610">
    <property type="entry name" value="PAC"/>
</dbReference>
<dbReference type="SMART" id="SM00086">
    <property type="entry name" value="PAC"/>
    <property type="match status" value="1"/>
</dbReference>
<dbReference type="PANTHER" id="PTHR47429:SF2">
    <property type="entry name" value="PROTEIN TWIN LOV 1"/>
    <property type="match status" value="1"/>
</dbReference>
<feature type="non-terminal residue" evidence="6">
    <location>
        <position position="725"/>
    </location>
</feature>
<gene>
    <name evidence="6" type="ORF">OC842_007774</name>
</gene>
<dbReference type="SUPFAM" id="SSF55785">
    <property type="entry name" value="PYP-like sensor domain (PAS domain)"/>
    <property type="match status" value="1"/>
</dbReference>
<sequence length="725" mass="79168">MATLADFFGSQERSGLNELRTHKDIGDSPSRRADQHSVRQKSSLSSSTPPPTISSAPRHAPDNDAYADLIDEDLSPYEDDDDTADDETERPSLVSREGSIEPGFAPRLDFPAPPVRPDGLTPNPPALEHRAAPEIDRHHHQHARSVQPSPALAPASASAHDPAPPRHVQPGPLPAFLRQAPPPQTRHRLRKASSESQVSTKADYYRRTAQKTDLDDWTPPARTLETVKPDHGLIPNLPDWTSMRNEDPTSYPTHDVQRDVEYSIIRLISPAVFKQFLEDRLGRHRFREYMNTHETSTKELDFVLDIDEHIRAMDNLRKGSEALHEVYVRDGDSRIDLPPELGADLVQSLRATHGLQHQLEGVHSHLVQSIFNSAFQRFIRASITEQSRVRLGSLAAGDGTDVEDGLGAAFVLTNPRLRDHPIVLVSPTFCELTGYPQEAILQRNCRFLQGPSTSPASIQRIRDALNTGGSSTELLLNYRRNGEPFWNLLSILPLRDAQGRVSYFVGGQVNVTGSLTTKGLSFLLGGGRSYESLPNTETTRWHGVEASPTLLRYVSPSMDIKNGPADNRAAMGRIKSISELGHGQGPARRHVAAGSTQAAGTQLDQQADFAGPTLESGGSGCGRTSVASGRLGARSVVGAGPGGDEGAGAGAGGTSRMKRFLPRRKPVASSQSLGRTAESETHRRTGGTLEEHMDDFAATYSRLALVKQEKREVLFVTSALLEYFG</sequence>
<reference evidence="6" key="1">
    <citation type="journal article" date="2023" name="PhytoFront">
        <title>Draft Genome Resources of Seven Strains of Tilletia horrida, Causal Agent of Kernel Smut of Rice.</title>
        <authorList>
            <person name="Khanal S."/>
            <person name="Antony Babu S."/>
            <person name="Zhou X.G."/>
        </authorList>
    </citation>
    <scope>NUCLEOTIDE SEQUENCE</scope>
    <source>
        <strain evidence="6">TX3</strain>
    </source>
</reference>
<dbReference type="Gene3D" id="1.10.167.10">
    <property type="entry name" value="Regulator of G-protein Signalling 4, domain 2"/>
    <property type="match status" value="1"/>
</dbReference>
<dbReference type="Pfam" id="PF13426">
    <property type="entry name" value="PAS_9"/>
    <property type="match status" value="1"/>
</dbReference>
<proteinExistence type="predicted"/>
<feature type="region of interest" description="Disordered" evidence="4">
    <location>
        <begin position="235"/>
        <end position="254"/>
    </location>
</feature>
<dbReference type="CDD" id="cd00130">
    <property type="entry name" value="PAS"/>
    <property type="match status" value="1"/>
</dbReference>
<feature type="compositionally biased region" description="Basic and acidic residues" evidence="4">
    <location>
        <begin position="127"/>
        <end position="137"/>
    </location>
</feature>
<feature type="compositionally biased region" description="Basic and acidic residues" evidence="4">
    <location>
        <begin position="203"/>
        <end position="214"/>
    </location>
</feature>
<evidence type="ECO:0000256" key="2">
    <source>
        <dbReference type="ARBA" id="ARBA00022643"/>
    </source>
</evidence>
<evidence type="ECO:0000259" key="5">
    <source>
        <dbReference type="PROSITE" id="PS50132"/>
    </source>
</evidence>
<dbReference type="NCBIfam" id="TIGR00229">
    <property type="entry name" value="sensory_box"/>
    <property type="match status" value="1"/>
</dbReference>
<keyword evidence="2" id="KW-0288">FMN</keyword>
<dbReference type="InterPro" id="IPR000014">
    <property type="entry name" value="PAS"/>
</dbReference>
<feature type="domain" description="RGS" evidence="5">
    <location>
        <begin position="272"/>
        <end position="327"/>
    </location>
</feature>
<dbReference type="Gene3D" id="3.30.450.20">
    <property type="entry name" value="PAS domain"/>
    <property type="match status" value="1"/>
</dbReference>
<feature type="compositionally biased region" description="Low complexity" evidence="4">
    <location>
        <begin position="148"/>
        <end position="161"/>
    </location>
</feature>
<evidence type="ECO:0000256" key="1">
    <source>
        <dbReference type="ARBA" id="ARBA00022630"/>
    </source>
</evidence>
<keyword evidence="1" id="KW-0285">Flavoprotein</keyword>
<evidence type="ECO:0000313" key="6">
    <source>
        <dbReference type="EMBL" id="KAK0518499.1"/>
    </source>
</evidence>
<dbReference type="PANTHER" id="PTHR47429">
    <property type="entry name" value="PROTEIN TWIN LOV 1"/>
    <property type="match status" value="1"/>
</dbReference>
<feature type="region of interest" description="Disordered" evidence="4">
    <location>
        <begin position="1"/>
        <end position="230"/>
    </location>
</feature>
<feature type="compositionally biased region" description="Basic and acidic residues" evidence="4">
    <location>
        <begin position="19"/>
        <end position="37"/>
    </location>
</feature>
<protein>
    <recommendedName>
        <fullName evidence="5">RGS domain-containing protein</fullName>
    </recommendedName>
</protein>
<feature type="region of interest" description="Disordered" evidence="4">
    <location>
        <begin position="637"/>
        <end position="686"/>
    </location>
</feature>
<feature type="compositionally biased region" description="Low complexity" evidence="4">
    <location>
        <begin position="42"/>
        <end position="57"/>
    </location>
</feature>